<feature type="transmembrane region" description="Helical" evidence="7">
    <location>
        <begin position="147"/>
        <end position="166"/>
    </location>
</feature>
<keyword evidence="9" id="KW-0808">Transferase</keyword>
<keyword evidence="3" id="KW-1003">Cell membrane</keyword>
<comment type="subcellular location">
    <subcellularLocation>
        <location evidence="1">Cell membrane</location>
        <topology evidence="1">Multi-pass membrane protein</topology>
    </subcellularLocation>
</comment>
<evidence type="ECO:0000313" key="10">
    <source>
        <dbReference type="Proteomes" id="UP000197781"/>
    </source>
</evidence>
<feature type="transmembrane region" description="Helical" evidence="7">
    <location>
        <begin position="121"/>
        <end position="138"/>
    </location>
</feature>
<dbReference type="PANTHER" id="PTHR40074">
    <property type="entry name" value="O-ACETYLTRANSFERASE WECH"/>
    <property type="match status" value="1"/>
</dbReference>
<evidence type="ECO:0000256" key="6">
    <source>
        <dbReference type="ARBA" id="ARBA00023136"/>
    </source>
</evidence>
<keyword evidence="6 7" id="KW-0472">Membrane</keyword>
<comment type="similarity">
    <text evidence="2">Belongs to the acyltransferase 3 family.</text>
</comment>
<evidence type="ECO:0000256" key="7">
    <source>
        <dbReference type="SAM" id="Phobius"/>
    </source>
</evidence>
<dbReference type="Proteomes" id="UP000197781">
    <property type="component" value="Chromosome"/>
</dbReference>
<feature type="transmembrane region" description="Helical" evidence="7">
    <location>
        <begin position="178"/>
        <end position="195"/>
    </location>
</feature>
<name>A0A220MLL7_9BACL</name>
<evidence type="ECO:0000256" key="4">
    <source>
        <dbReference type="ARBA" id="ARBA00022692"/>
    </source>
</evidence>
<dbReference type="AlphaFoldDB" id="A0A220MLL7"/>
<feature type="domain" description="Acyltransferase 3" evidence="8">
    <location>
        <begin position="13"/>
        <end position="318"/>
    </location>
</feature>
<gene>
    <name evidence="9" type="ORF">BP422_21185</name>
</gene>
<feature type="transmembrane region" description="Helical" evidence="7">
    <location>
        <begin position="12"/>
        <end position="34"/>
    </location>
</feature>
<dbReference type="InterPro" id="IPR002656">
    <property type="entry name" value="Acyl_transf_3_dom"/>
</dbReference>
<dbReference type="PANTHER" id="PTHR40074:SF2">
    <property type="entry name" value="O-ACETYLTRANSFERASE WECH"/>
    <property type="match status" value="1"/>
</dbReference>
<proteinExistence type="inferred from homology"/>
<reference evidence="9 10" key="1">
    <citation type="submission" date="2016-11" db="EMBL/GenBank/DDBJ databases">
        <authorList>
            <person name="Jaros S."/>
            <person name="Januszkiewicz K."/>
            <person name="Wedrychowicz H."/>
        </authorList>
    </citation>
    <scope>NUCLEOTIDE SEQUENCE [LARGE SCALE GENOMIC DNA]</scope>
    <source>
        <strain evidence="9 10">NF2</strain>
    </source>
</reference>
<dbReference type="EMBL" id="CP018145">
    <property type="protein sequence ID" value="ASJ55843.1"/>
    <property type="molecule type" value="Genomic_DNA"/>
</dbReference>
<evidence type="ECO:0000313" key="9">
    <source>
        <dbReference type="EMBL" id="ASJ55843.1"/>
    </source>
</evidence>
<keyword evidence="5 7" id="KW-1133">Transmembrane helix</keyword>
<dbReference type="GO" id="GO:0005886">
    <property type="term" value="C:plasma membrane"/>
    <property type="evidence" value="ECO:0007669"/>
    <property type="project" value="UniProtKB-SubCell"/>
</dbReference>
<feature type="transmembrane region" description="Helical" evidence="7">
    <location>
        <begin position="266"/>
        <end position="282"/>
    </location>
</feature>
<feature type="transmembrane region" description="Helical" evidence="7">
    <location>
        <begin position="231"/>
        <end position="254"/>
    </location>
</feature>
<feature type="transmembrane region" description="Helical" evidence="7">
    <location>
        <begin position="78"/>
        <end position="98"/>
    </location>
</feature>
<organism evidence="9 10">
    <name type="scientific">Brevibacillus formosus</name>
    <dbReference type="NCBI Taxonomy" id="54913"/>
    <lineage>
        <taxon>Bacteria</taxon>
        <taxon>Bacillati</taxon>
        <taxon>Bacillota</taxon>
        <taxon>Bacilli</taxon>
        <taxon>Bacillales</taxon>
        <taxon>Paenibacillaceae</taxon>
        <taxon>Brevibacillus</taxon>
    </lineage>
</organism>
<evidence type="ECO:0000256" key="2">
    <source>
        <dbReference type="ARBA" id="ARBA00007400"/>
    </source>
</evidence>
<dbReference type="KEGG" id="bfm:BP422_21185"/>
<evidence type="ECO:0000256" key="5">
    <source>
        <dbReference type="ARBA" id="ARBA00022989"/>
    </source>
</evidence>
<feature type="transmembrane region" description="Helical" evidence="7">
    <location>
        <begin position="302"/>
        <end position="326"/>
    </location>
</feature>
<dbReference type="GO" id="GO:0016413">
    <property type="term" value="F:O-acetyltransferase activity"/>
    <property type="evidence" value="ECO:0007669"/>
    <property type="project" value="TreeGrafter"/>
</dbReference>
<protein>
    <submittedName>
        <fullName evidence="9">Acyltransferase</fullName>
    </submittedName>
</protein>
<evidence type="ECO:0000259" key="8">
    <source>
        <dbReference type="Pfam" id="PF01757"/>
    </source>
</evidence>
<feature type="transmembrane region" description="Helical" evidence="7">
    <location>
        <begin position="207"/>
        <end position="225"/>
    </location>
</feature>
<sequence>MYTDSKILKSLFYIQLFSSFLVVVGHFTASALSFTDPFWIVALNQISRYGTVLLTIATGYLTAYSFEAKSPTAREFFSGKLLYIFVPYLVSGFLYHYLLKKGMPHTAQDFANIVLGKTGDHLYFVFMICQYYVFAYLFRRVITKRNILYVIWILLGIQYVYINFIHQGWFGLTTRHMLPSWIFTLYMGHILYWYRESILSFLRNNRSILTLMTGVSTAAAIFFVVSNKVYVAVHLTFVFATLLSFLVLMVFFLERLDRLHIKFRKGLTYFIFLFHSAFLIMFKDYLFAKYGEVAWLFENTWYSLLYLLLIIGCSCLLALMLVWLVNKLERISKTIRQTRRQLYTSK</sequence>
<feature type="transmembrane region" description="Helical" evidence="7">
    <location>
        <begin position="46"/>
        <end position="66"/>
    </location>
</feature>
<keyword evidence="9" id="KW-0012">Acyltransferase</keyword>
<dbReference type="Pfam" id="PF01757">
    <property type="entry name" value="Acyl_transf_3"/>
    <property type="match status" value="1"/>
</dbReference>
<evidence type="ECO:0000256" key="3">
    <source>
        <dbReference type="ARBA" id="ARBA00022475"/>
    </source>
</evidence>
<dbReference type="RefSeq" id="WP_088909467.1">
    <property type="nucleotide sequence ID" value="NZ_CP018145.1"/>
</dbReference>
<accession>A0A220MLL7</accession>
<keyword evidence="4 7" id="KW-0812">Transmembrane</keyword>
<dbReference type="GO" id="GO:0009246">
    <property type="term" value="P:enterobacterial common antigen biosynthetic process"/>
    <property type="evidence" value="ECO:0007669"/>
    <property type="project" value="TreeGrafter"/>
</dbReference>
<evidence type="ECO:0000256" key="1">
    <source>
        <dbReference type="ARBA" id="ARBA00004651"/>
    </source>
</evidence>